<keyword evidence="5 10" id="KW-0472">Membrane</keyword>
<dbReference type="PRINTS" id="PR00237">
    <property type="entry name" value="GPCRRHODOPSN"/>
</dbReference>
<comment type="caution">
    <text evidence="12">The sequence shown here is derived from an EMBL/GenBank/DDBJ whole genome shotgun (WGS) entry which is preliminary data.</text>
</comment>
<evidence type="ECO:0000256" key="2">
    <source>
        <dbReference type="ARBA" id="ARBA00022692"/>
    </source>
</evidence>
<evidence type="ECO:0000256" key="6">
    <source>
        <dbReference type="ARBA" id="ARBA00023170"/>
    </source>
</evidence>
<feature type="transmembrane region" description="Helical" evidence="10">
    <location>
        <begin position="203"/>
        <end position="224"/>
    </location>
</feature>
<organism evidence="12 13">
    <name type="scientific">Mytilus galloprovincialis</name>
    <name type="common">Mediterranean mussel</name>
    <dbReference type="NCBI Taxonomy" id="29158"/>
    <lineage>
        <taxon>Eukaryota</taxon>
        <taxon>Metazoa</taxon>
        <taxon>Spiralia</taxon>
        <taxon>Lophotrochozoa</taxon>
        <taxon>Mollusca</taxon>
        <taxon>Bivalvia</taxon>
        <taxon>Autobranchia</taxon>
        <taxon>Pteriomorphia</taxon>
        <taxon>Mytilida</taxon>
        <taxon>Mytiloidea</taxon>
        <taxon>Mytilidae</taxon>
        <taxon>Mytilinae</taxon>
        <taxon>Mytilus</taxon>
    </lineage>
</organism>
<proteinExistence type="inferred from homology"/>
<evidence type="ECO:0000313" key="13">
    <source>
        <dbReference type="Proteomes" id="UP000596742"/>
    </source>
</evidence>
<evidence type="ECO:0000256" key="7">
    <source>
        <dbReference type="ARBA" id="ARBA00023224"/>
    </source>
</evidence>
<comment type="subcellular location">
    <subcellularLocation>
        <location evidence="1">Membrane</location>
        <topology evidence="1">Multi-pass membrane protein</topology>
    </subcellularLocation>
</comment>
<feature type="region of interest" description="Disordered" evidence="9">
    <location>
        <begin position="244"/>
        <end position="291"/>
    </location>
</feature>
<keyword evidence="13" id="KW-1185">Reference proteome</keyword>
<evidence type="ECO:0000259" key="11">
    <source>
        <dbReference type="PROSITE" id="PS50262"/>
    </source>
</evidence>
<feature type="transmembrane region" description="Helical" evidence="10">
    <location>
        <begin position="70"/>
        <end position="93"/>
    </location>
</feature>
<feature type="domain" description="G-protein coupled receptors family 1 profile" evidence="11">
    <location>
        <begin position="53"/>
        <end position="422"/>
    </location>
</feature>
<feature type="transmembrane region" description="Helical" evidence="10">
    <location>
        <begin position="401"/>
        <end position="425"/>
    </location>
</feature>
<dbReference type="OrthoDB" id="6070471at2759"/>
<name>A0A8B6GJI7_MYTGA</name>
<dbReference type="CDD" id="cd00637">
    <property type="entry name" value="7tm_classA_rhodopsin-like"/>
    <property type="match status" value="1"/>
</dbReference>
<comment type="similarity">
    <text evidence="8">Belongs to the G-protein coupled receptor 1 family.</text>
</comment>
<feature type="transmembrane region" description="Helical" evidence="10">
    <location>
        <begin position="152"/>
        <end position="169"/>
    </location>
</feature>
<evidence type="ECO:0000256" key="1">
    <source>
        <dbReference type="ARBA" id="ARBA00004141"/>
    </source>
</evidence>
<dbReference type="PROSITE" id="PS50262">
    <property type="entry name" value="G_PROTEIN_RECEP_F1_2"/>
    <property type="match status" value="1"/>
</dbReference>
<keyword evidence="3 10" id="KW-1133">Transmembrane helix</keyword>
<feature type="transmembrane region" description="Helical" evidence="10">
    <location>
        <begin position="39"/>
        <end position="63"/>
    </location>
</feature>
<accession>A0A8B6GJI7</accession>
<protein>
    <recommendedName>
        <fullName evidence="11">G-protein coupled receptors family 1 profile domain-containing protein</fullName>
    </recommendedName>
</protein>
<dbReference type="PANTHER" id="PTHR24238">
    <property type="entry name" value="G-PROTEIN COUPLED RECEPTOR"/>
    <property type="match status" value="1"/>
</dbReference>
<dbReference type="SUPFAM" id="SSF81321">
    <property type="entry name" value="Family A G protein-coupled receptor-like"/>
    <property type="match status" value="1"/>
</dbReference>
<feature type="compositionally biased region" description="Basic and acidic residues" evidence="9">
    <location>
        <begin position="273"/>
        <end position="283"/>
    </location>
</feature>
<evidence type="ECO:0000256" key="3">
    <source>
        <dbReference type="ARBA" id="ARBA00022989"/>
    </source>
</evidence>
<dbReference type="PROSITE" id="PS00237">
    <property type="entry name" value="G_PROTEIN_RECEP_F1_1"/>
    <property type="match status" value="1"/>
</dbReference>
<evidence type="ECO:0000256" key="9">
    <source>
        <dbReference type="SAM" id="MobiDB-lite"/>
    </source>
</evidence>
<keyword evidence="2 8" id="KW-0812">Transmembrane</keyword>
<feature type="compositionally biased region" description="Basic and acidic residues" evidence="9">
    <location>
        <begin position="244"/>
        <end position="266"/>
    </location>
</feature>
<evidence type="ECO:0000256" key="4">
    <source>
        <dbReference type="ARBA" id="ARBA00023040"/>
    </source>
</evidence>
<evidence type="ECO:0000256" key="5">
    <source>
        <dbReference type="ARBA" id="ARBA00023136"/>
    </source>
</evidence>
<dbReference type="AlphaFoldDB" id="A0A8B6GJI7"/>
<dbReference type="InterPro" id="IPR000276">
    <property type="entry name" value="GPCR_Rhodpsn"/>
</dbReference>
<dbReference type="GO" id="GO:0016020">
    <property type="term" value="C:membrane"/>
    <property type="evidence" value="ECO:0007669"/>
    <property type="project" value="UniProtKB-SubCell"/>
</dbReference>
<sequence length="446" mass="50432">MMDGNSTNATICKIWQNDTLEFTSILEINNHLARILIPAAVYLCIILVCGVIGNVMVLLVYGFRIKKTTYAILILILAGLDLMTCLFGVPYHILSVVYPLMFVWTGFCKCVSFVLHFATISSAFIVNVIAYDRYRKICKPFQRQVSLTHIKTASFVIITVSVILASPVLELYSSTSEATGISNMTGTVCFIRQDLAGTHFHQVYNGIIFLIYIMLLTFMISMYFPVGRQILRLRAFKLKTSREASERAAGKSRHSDTRGEINDKHIRMSFKGKTQDENIHSSEDSPNGEVKQVKANCETTVEKSIQNQNIELSKDIHNQDSCYSISKTASVIVGSANSLPNPENPSNTDLDTGKLDERVRVTIMLFVITFVFIISFMPYLTTEIISSLNSEIWKNLSEAQLVIYAFLLRTYLISSMSNPIVYWFLDKKFKSELCILFRNVFTCCKK</sequence>
<evidence type="ECO:0000313" key="12">
    <source>
        <dbReference type="EMBL" id="VDI64924.1"/>
    </source>
</evidence>
<keyword evidence="4 8" id="KW-0297">G-protein coupled receptor</keyword>
<keyword evidence="6 8" id="KW-0675">Receptor</keyword>
<dbReference type="InterPro" id="IPR017452">
    <property type="entry name" value="GPCR_Rhodpsn_7TM"/>
</dbReference>
<keyword evidence="7 8" id="KW-0807">Transducer</keyword>
<reference evidence="12" key="1">
    <citation type="submission" date="2018-11" db="EMBL/GenBank/DDBJ databases">
        <authorList>
            <person name="Alioto T."/>
            <person name="Alioto T."/>
        </authorList>
    </citation>
    <scope>NUCLEOTIDE SEQUENCE</scope>
</reference>
<dbReference type="Proteomes" id="UP000596742">
    <property type="component" value="Unassembled WGS sequence"/>
</dbReference>
<gene>
    <name evidence="12" type="ORF">MGAL_10B067288</name>
</gene>
<feature type="transmembrane region" description="Helical" evidence="10">
    <location>
        <begin position="361"/>
        <end position="381"/>
    </location>
</feature>
<feature type="transmembrane region" description="Helical" evidence="10">
    <location>
        <begin position="113"/>
        <end position="131"/>
    </location>
</feature>
<dbReference type="GO" id="GO:0004930">
    <property type="term" value="F:G protein-coupled receptor activity"/>
    <property type="evidence" value="ECO:0007669"/>
    <property type="project" value="UniProtKB-KW"/>
</dbReference>
<evidence type="ECO:0000256" key="10">
    <source>
        <dbReference type="SAM" id="Phobius"/>
    </source>
</evidence>
<dbReference type="PANTHER" id="PTHR24238:SF47">
    <property type="entry name" value="ECDYSTEROIDS_DOPAMINE RECEPTOR-RELATED"/>
    <property type="match status" value="1"/>
</dbReference>
<evidence type="ECO:0000256" key="8">
    <source>
        <dbReference type="RuleBase" id="RU000688"/>
    </source>
</evidence>
<dbReference type="Pfam" id="PF00001">
    <property type="entry name" value="7tm_1"/>
    <property type="match status" value="1"/>
</dbReference>
<dbReference type="EMBL" id="UYJE01008579">
    <property type="protein sequence ID" value="VDI64924.1"/>
    <property type="molecule type" value="Genomic_DNA"/>
</dbReference>
<dbReference type="Gene3D" id="1.20.1070.10">
    <property type="entry name" value="Rhodopsin 7-helix transmembrane proteins"/>
    <property type="match status" value="1"/>
</dbReference>